<evidence type="ECO:0008006" key="4">
    <source>
        <dbReference type="Google" id="ProtNLM"/>
    </source>
</evidence>
<dbReference type="EMBL" id="BTSY01000001">
    <property type="protein sequence ID" value="GMT10990.1"/>
    <property type="molecule type" value="Genomic_DNA"/>
</dbReference>
<dbReference type="AlphaFoldDB" id="A0AAV5UXS4"/>
<reference evidence="2" key="1">
    <citation type="submission" date="2023-10" db="EMBL/GenBank/DDBJ databases">
        <title>Genome assembly of Pristionchus species.</title>
        <authorList>
            <person name="Yoshida K."/>
            <person name="Sommer R.J."/>
        </authorList>
    </citation>
    <scope>NUCLEOTIDE SEQUENCE</scope>
    <source>
        <strain evidence="2">RS5133</strain>
    </source>
</reference>
<dbReference type="Proteomes" id="UP001432322">
    <property type="component" value="Unassembled WGS sequence"/>
</dbReference>
<feature type="non-terminal residue" evidence="2">
    <location>
        <position position="151"/>
    </location>
</feature>
<comment type="caution">
    <text evidence="2">The sequence shown here is derived from an EMBL/GenBank/DDBJ whole genome shotgun (WGS) entry which is preliminary data.</text>
</comment>
<proteinExistence type="predicted"/>
<feature type="transmembrane region" description="Helical" evidence="1">
    <location>
        <begin position="86"/>
        <end position="106"/>
    </location>
</feature>
<feature type="transmembrane region" description="Helical" evidence="1">
    <location>
        <begin position="47"/>
        <end position="66"/>
    </location>
</feature>
<gene>
    <name evidence="2" type="ORF">PFISCL1PPCAC_2287</name>
</gene>
<accession>A0AAV5UXS4</accession>
<evidence type="ECO:0000313" key="2">
    <source>
        <dbReference type="EMBL" id="GMT10990.1"/>
    </source>
</evidence>
<keyword evidence="1" id="KW-1133">Transmembrane helix</keyword>
<sequence>FNATLSFLSHVFQWNSIVVYIGSSVLCASLFYIVQKHTPSSMNSRKYCLHNLLVGCAIHTLLYAVTQPIQILPYRVKNSRFSDMTFIMNNAYITALSNYVEITTGFSSQSKLFSYLQKISLRKRLFIFNIYNLQNTAISLLTVFFIYIDYE</sequence>
<evidence type="ECO:0000313" key="3">
    <source>
        <dbReference type="Proteomes" id="UP001432322"/>
    </source>
</evidence>
<name>A0AAV5UXS4_9BILA</name>
<feature type="non-terminal residue" evidence="2">
    <location>
        <position position="1"/>
    </location>
</feature>
<feature type="transmembrane region" description="Helical" evidence="1">
    <location>
        <begin position="12"/>
        <end position="35"/>
    </location>
</feature>
<keyword evidence="1" id="KW-0472">Membrane</keyword>
<keyword evidence="1" id="KW-0812">Transmembrane</keyword>
<organism evidence="2 3">
    <name type="scientific">Pristionchus fissidentatus</name>
    <dbReference type="NCBI Taxonomy" id="1538716"/>
    <lineage>
        <taxon>Eukaryota</taxon>
        <taxon>Metazoa</taxon>
        <taxon>Ecdysozoa</taxon>
        <taxon>Nematoda</taxon>
        <taxon>Chromadorea</taxon>
        <taxon>Rhabditida</taxon>
        <taxon>Rhabditina</taxon>
        <taxon>Diplogasteromorpha</taxon>
        <taxon>Diplogasteroidea</taxon>
        <taxon>Neodiplogasteridae</taxon>
        <taxon>Pristionchus</taxon>
    </lineage>
</organism>
<protein>
    <recommendedName>
        <fullName evidence="4">G protein-coupled receptor</fullName>
    </recommendedName>
</protein>
<keyword evidence="3" id="KW-1185">Reference proteome</keyword>
<evidence type="ECO:0000256" key="1">
    <source>
        <dbReference type="SAM" id="Phobius"/>
    </source>
</evidence>
<feature type="transmembrane region" description="Helical" evidence="1">
    <location>
        <begin position="126"/>
        <end position="148"/>
    </location>
</feature>